<feature type="compositionally biased region" description="Low complexity" evidence="1">
    <location>
        <begin position="28"/>
        <end position="38"/>
    </location>
</feature>
<organism evidence="3 4">
    <name type="scientific">Leishmania major</name>
    <dbReference type="NCBI Taxonomy" id="5664"/>
    <lineage>
        <taxon>Eukaryota</taxon>
        <taxon>Discoba</taxon>
        <taxon>Euglenozoa</taxon>
        <taxon>Kinetoplastea</taxon>
        <taxon>Metakinetoplastina</taxon>
        <taxon>Trypanosomatida</taxon>
        <taxon>Trypanosomatidae</taxon>
        <taxon>Leishmaniinae</taxon>
        <taxon>Leishmania</taxon>
    </lineage>
</organism>
<feature type="region of interest" description="Disordered" evidence="1">
    <location>
        <begin position="695"/>
        <end position="719"/>
    </location>
</feature>
<feature type="compositionally biased region" description="Basic residues" evidence="1">
    <location>
        <begin position="710"/>
        <end position="719"/>
    </location>
</feature>
<dbReference type="SMART" id="SM00584">
    <property type="entry name" value="TLDc"/>
    <property type="match status" value="1"/>
</dbReference>
<dbReference type="VEuPathDB" id="TriTrypDB:LmjF.03.0450"/>
<feature type="compositionally biased region" description="Low complexity" evidence="1">
    <location>
        <begin position="862"/>
        <end position="882"/>
    </location>
</feature>
<accession>E9ACJ0</accession>
<feature type="compositionally biased region" description="Low complexity" evidence="1">
    <location>
        <begin position="814"/>
        <end position="837"/>
    </location>
</feature>
<dbReference type="eggNOG" id="ENOG502S5N5">
    <property type="taxonomic scope" value="Eukaryota"/>
</dbReference>
<evidence type="ECO:0000313" key="3">
    <source>
        <dbReference type="EMBL" id="CBZ12007.1"/>
    </source>
</evidence>
<name>E9ACJ0_LEIMA</name>
<feature type="compositionally biased region" description="Low complexity" evidence="1">
    <location>
        <begin position="1093"/>
        <end position="1108"/>
    </location>
</feature>
<dbReference type="EMBL" id="FR796399">
    <property type="protein sequence ID" value="CBZ12007.1"/>
    <property type="molecule type" value="Genomic_DNA"/>
</dbReference>
<feature type="region of interest" description="Disordered" evidence="1">
    <location>
        <begin position="1325"/>
        <end position="1346"/>
    </location>
</feature>
<dbReference type="Proteomes" id="UP000000542">
    <property type="component" value="Chromosome 3"/>
</dbReference>
<feature type="region of interest" description="Disordered" evidence="1">
    <location>
        <begin position="258"/>
        <end position="296"/>
    </location>
</feature>
<dbReference type="PANTHER" id="PTHR23354:SF126">
    <property type="entry name" value="CONSERVED TLD DOMAIN PROTEIN"/>
    <property type="match status" value="1"/>
</dbReference>
<dbReference type="KEGG" id="lma:LMJF_03_0450"/>
<dbReference type="InterPro" id="IPR006571">
    <property type="entry name" value="TLDc_dom"/>
</dbReference>
<dbReference type="InParanoid" id="E9ACJ0"/>
<feature type="compositionally biased region" description="Low complexity" evidence="1">
    <location>
        <begin position="258"/>
        <end position="271"/>
    </location>
</feature>
<feature type="region of interest" description="Disordered" evidence="1">
    <location>
        <begin position="111"/>
        <end position="142"/>
    </location>
</feature>
<feature type="compositionally biased region" description="Low complexity" evidence="1">
    <location>
        <begin position="312"/>
        <end position="330"/>
    </location>
</feature>
<evidence type="ECO:0000256" key="1">
    <source>
        <dbReference type="SAM" id="MobiDB-lite"/>
    </source>
</evidence>
<proteinExistence type="predicted"/>
<feature type="compositionally biased region" description="Acidic residues" evidence="1">
    <location>
        <begin position="1412"/>
        <end position="1421"/>
    </location>
</feature>
<feature type="region of interest" description="Disordered" evidence="1">
    <location>
        <begin position="465"/>
        <end position="495"/>
    </location>
</feature>
<feature type="compositionally biased region" description="Basic and acidic residues" evidence="1">
    <location>
        <begin position="1539"/>
        <end position="1549"/>
    </location>
</feature>
<reference evidence="3 4" key="3">
    <citation type="journal article" date="2011" name="Genome Res.">
        <title>Chromosome and gene copy number variation allow major structural change between species and strains of Leishmania.</title>
        <authorList>
            <person name="Rogers M.B."/>
            <person name="Hilley J.D."/>
            <person name="Dickens N.J."/>
            <person name="Wilkes J."/>
            <person name="Bates P.A."/>
            <person name="Depledge D.P."/>
            <person name="Harris D."/>
            <person name="Her Y."/>
            <person name="Herzyk P."/>
            <person name="Imamura H."/>
            <person name="Otto T.D."/>
            <person name="Sanders M."/>
            <person name="Seeger K."/>
            <person name="Dujardin J.C."/>
            <person name="Berriman M."/>
            <person name="Smith D.F."/>
            <person name="Hertz-Fowler C."/>
            <person name="Mottram J.C."/>
        </authorList>
    </citation>
    <scope>NUCLEOTIDE SEQUENCE [LARGE SCALE GENOMIC DNA]</scope>
    <source>
        <strain evidence="4">MHOM/IL/81/Friedlin</strain>
    </source>
</reference>
<dbReference type="RefSeq" id="XP_003721721.1">
    <property type="nucleotide sequence ID" value="XM_003721673.1"/>
</dbReference>
<feature type="compositionally biased region" description="Polar residues" evidence="1">
    <location>
        <begin position="1001"/>
        <end position="1020"/>
    </location>
</feature>
<dbReference type="Pfam" id="PF07534">
    <property type="entry name" value="TLD"/>
    <property type="match status" value="1"/>
</dbReference>
<dbReference type="OMA" id="WNEGFIE"/>
<dbReference type="PANTHER" id="PTHR23354">
    <property type="entry name" value="NUCLEOLAR PROTEIN 7/ESTROGEN RECEPTOR COACTIVATOR-RELATED"/>
    <property type="match status" value="1"/>
</dbReference>
<feature type="region of interest" description="Disordered" evidence="1">
    <location>
        <begin position="1"/>
        <end position="44"/>
    </location>
</feature>
<protein>
    <submittedName>
        <fullName evidence="3">Conserved TLD domain protein</fullName>
    </submittedName>
</protein>
<dbReference type="VEuPathDB" id="TriTrypDB:LMJSD75_030009700"/>
<reference evidence="3 4" key="2">
    <citation type="journal article" date="2005" name="Science">
        <title>The genome of the kinetoplastid parasite, Leishmania major.</title>
        <authorList>
            <person name="Ivens A.C."/>
            <person name="Peacock C.S."/>
            <person name="Worthey E.A."/>
            <person name="Murphy L."/>
            <person name="Aggarwal G."/>
            <person name="Berriman M."/>
            <person name="Sisk E."/>
            <person name="Rajandream M.A."/>
            <person name="Adlem E."/>
            <person name="Aert R."/>
            <person name="Anupama A."/>
            <person name="Apostolou Z."/>
            <person name="Attipoe P."/>
            <person name="Bason N."/>
            <person name="Bauser C."/>
            <person name="Beck A."/>
            <person name="Beverley S.M."/>
            <person name="Bianchettin G."/>
            <person name="Borzym K."/>
            <person name="Bothe G."/>
            <person name="Bruschi C.V."/>
            <person name="Collins M."/>
            <person name="Cadag E."/>
            <person name="Ciarloni L."/>
            <person name="Clayton C."/>
            <person name="Coulson R.M."/>
            <person name="Cronin A."/>
            <person name="Cruz A.K."/>
            <person name="Davies R.M."/>
            <person name="De Gaudenzi J."/>
            <person name="Dobson D.E."/>
            <person name="Duesterhoeft A."/>
            <person name="Fazelina G."/>
            <person name="Fosker N."/>
            <person name="Frasch A.C."/>
            <person name="Fraser A."/>
            <person name="Fuchs M."/>
            <person name="Gabel C."/>
            <person name="Goble A."/>
            <person name="Goffeau A."/>
            <person name="Harris D."/>
            <person name="Hertz-Fowler C."/>
            <person name="Hilbert H."/>
            <person name="Horn D."/>
            <person name="Huang Y."/>
            <person name="Klages S."/>
            <person name="Knights A."/>
            <person name="Kube M."/>
            <person name="Larke N."/>
            <person name="Litvin L."/>
            <person name="Lord A."/>
            <person name="Louie T."/>
            <person name="Marra M."/>
            <person name="Masuy D."/>
            <person name="Matthews K."/>
            <person name="Michaeli S."/>
            <person name="Mottram J.C."/>
            <person name="Muller-Auer S."/>
            <person name="Munden H."/>
            <person name="Nelson S."/>
            <person name="Norbertczak H."/>
            <person name="Oliver K."/>
            <person name="O'neil S."/>
            <person name="Pentony M."/>
            <person name="Pohl T.M."/>
            <person name="Price C."/>
            <person name="Purnelle B."/>
            <person name="Quail M.A."/>
            <person name="Rabbinowitsch E."/>
            <person name="Reinhardt R."/>
            <person name="Rieger M."/>
            <person name="Rinta J."/>
            <person name="Robben J."/>
            <person name="Robertson L."/>
            <person name="Ruiz J.C."/>
            <person name="Rutter S."/>
            <person name="Saunders D."/>
            <person name="Schafer M."/>
            <person name="Schein J."/>
            <person name="Schwartz D.C."/>
            <person name="Seeger K."/>
            <person name="Seyler A."/>
            <person name="Sharp S."/>
            <person name="Shin H."/>
            <person name="Sivam D."/>
            <person name="Squares R."/>
            <person name="Squares S."/>
            <person name="Tosato V."/>
            <person name="Vogt C."/>
            <person name="Volckaert G."/>
            <person name="Wambutt R."/>
            <person name="Warren T."/>
            <person name="Wedler H."/>
            <person name="Woodward J."/>
            <person name="Zhou S."/>
            <person name="Zimmermann W."/>
            <person name="Smith D.F."/>
            <person name="Blackwell J.M."/>
            <person name="Stuart K.D."/>
            <person name="Barrell B."/>
            <person name="Myler P.J."/>
        </authorList>
    </citation>
    <scope>NUCLEOTIDE SEQUENCE [LARGE SCALE GENOMIC DNA]</scope>
    <source>
        <strain evidence="4">MHOM/IL/81/Friedlin</strain>
    </source>
</reference>
<feature type="region of interest" description="Disordered" evidence="1">
    <location>
        <begin position="312"/>
        <end position="346"/>
    </location>
</feature>
<feature type="region of interest" description="Disordered" evidence="1">
    <location>
        <begin position="1529"/>
        <end position="1549"/>
    </location>
</feature>
<dbReference type="HOGENOM" id="CLU_240823_0_0_1"/>
<evidence type="ECO:0000313" key="4">
    <source>
        <dbReference type="Proteomes" id="UP000000542"/>
    </source>
</evidence>
<feature type="compositionally biased region" description="Basic and acidic residues" evidence="1">
    <location>
        <begin position="844"/>
        <end position="854"/>
    </location>
</feature>
<feature type="region of interest" description="Disordered" evidence="1">
    <location>
        <begin position="993"/>
        <end position="1035"/>
    </location>
</feature>
<keyword evidence="4" id="KW-1185">Reference proteome</keyword>
<gene>
    <name evidence="3" type="ORF">LMJF_03_0450</name>
</gene>
<dbReference type="VEuPathDB" id="TriTrypDB:LMJLV39_030009700"/>
<dbReference type="VEuPathDB" id="TriTrypDB:LMJFC_030009400"/>
<feature type="region of interest" description="Disordered" evidence="1">
    <location>
        <begin position="1398"/>
        <end position="1422"/>
    </location>
</feature>
<reference evidence="4" key="1">
    <citation type="journal article" date="2003" name="Nucleic Acids Res.">
        <title>Leishmania major chromosome 3 contains two long convergent polycistronic gene clusters separated by a tRNA gene.</title>
        <authorList>
            <person name="Worthey E.A."/>
            <person name="Martinez-Calvillo S."/>
            <person name="Schnaufer A."/>
            <person name="Aggarwal G."/>
            <person name="Cawthra J."/>
            <person name="Fazelinia G."/>
            <person name="Fong C."/>
            <person name="Fu G."/>
            <person name="Hassebrock M."/>
            <person name="Hixson G."/>
            <person name="Ivens A.C."/>
            <person name="Kiser P."/>
            <person name="Marsolini F."/>
            <person name="Rickel E."/>
            <person name="Salavati R."/>
            <person name="Sisk E."/>
            <person name="Sunkin S.M."/>
            <person name="Stuart K.D."/>
            <person name="Myler P.J."/>
        </authorList>
    </citation>
    <scope>NUCLEOTIDE SEQUENCE [LARGE SCALE GENOMIC DNA]</scope>
    <source>
        <strain evidence="4">MHOM/IL/81/Friedlin</strain>
    </source>
</reference>
<feature type="domain" description="TLDc" evidence="2">
    <location>
        <begin position="1431"/>
        <end position="1669"/>
    </location>
</feature>
<dbReference type="PROSITE" id="PS51886">
    <property type="entry name" value="TLDC"/>
    <property type="match status" value="1"/>
</dbReference>
<sequence length="1703" mass="178425">MERLPTGAAGGDAAETAAVPPGITVGGRPPSRASTSTASPPPVATQLTDTQLLQLSLRNAVASAAAGKATVAANNYALVIKIIFRKCFLLEELVLLALAMGYETRKVAHTAPPHIAGDDGRKSSGPGGGAAGTGPHDCPLSAGAAHEQLVDPLVSVGTLLPPGLDEDDYEGECTYSEQKEQREQQQRHQHVWTTPAARDGASIASTVSSARPTAHDSTPGYDTATARWLACLLAKVHPDALPIATLEKICKVPLTGSPNAAASSPARGGAAARRHVTSTTSAASIGHWPSATGANDSPSMSTVAVLPLLPSLKSSPTASPPGAASPMPAGGRRDMSTGSPNSNGDAAPSLGAAAPFSTSLSLLFATLLWDVACALWNEGFIEDAHHWLSVMDVRRLWKLYEDLCRGGEAAADGCHEQPAAAAPSPSRLFAFREPPEESVKSGDRACALSWPAVLAESCAADVSRSSAATESPSGGAGQTIHSSGAQQEHVVSSTAVPQPRQGILLSALAQVGGPLPMTDLTACFTGPAELEVGNADKDAVTAATQSRTEERSVGDDAAAMHAETRTAALATFVRRLARRTSALRDLCGFMIACETAEDVFYVMYALNSALVTQQWKYGQQQERQRADDAAAAARGAAATTASTTATTTNGGLSELLIIANLLIELFITKRAQQLLLEEGGLDEFASGIAAAPSPLAADGGGGSAEDASRRLSRQQQRRRTDRAIRRACDEVVCAFTNGRCLTLYALESYGIPPPCDGDSSTVTVQLLAPELPFVLVSNLLSSTLNYSTRYLFSKVYHGVMGCRGVDAAERHQEAGIGSPSPSSSAAAAAAAAASIPSHPNRTRRATDEEKERRRAWTRLPDAAAAAAPQRTPPLHAHAAPTSASATITASVQSVAGELFGLMKKTAVNWRDLGNRGHAGVAPQSCGGGNCNYDCRHHHQDVRPSFSMADAPGGDPLLGREGGDGYAERLAAARREHRAAAGDGGSKERVQLGEATPWSAGSPATVTSNNSSLADARSTTGAYPGRPDGDAPSVSLPCRAGRSRGCALKTRGVGAAEMMLPSSSSIAVSLLAEENELTGLGDAVSDLYLAPAAPASQEEAPPSAPQPAATVVHTPAAHLQSRSPSEALSLRLLALLYRYPQLHTLEPVTASHVDLVGKELNKALHILQTAMRDRFGDGWWLQWRSRREGETQRYYARALTDAQRGGYPLSLPATALPSSPARAAGAAGAAVVPPRTIGMSAVQPDPSLLLVGARPWHASVAHEQDKVNVWGLDARGCSGVPPPSAPPPSSRAHTVLSDLWCTRTLTIPTDEELRKPVQDLRRHFTGTTTASAASRETATAATDTAPASAAAMHGDVQAAGMLLDVDWDIPPVYTPDVSLDFSAFTTTSVETQESTRQLVESLQQREQARGDDGDGSDNDYSCDDAAGAPGVSVLSRACRRLLHNELPLLQQYSPWRVIYSTRMHGVSLSTLFSNCRREVERQGLSGYAVDSAVTTTLSDSKPMLLVLELPASTTLQFSEDDAGVREAWADADTSSSTTRPEARWQADDGGRRHRRRNKLFVGAFLSDLLRLESRRYYGSQDCFVFQLLVPGTVEGEATASGASAASAGPQLRVHRATRSNTQYINCRATSIVIGGGEGGSSIYLDDTLCHGATSACATFASPPLSTWVSTPCEAAGDGADGESDVHRRQKSLCVLNVEVIVMDA</sequence>
<feature type="region of interest" description="Disordered" evidence="1">
    <location>
        <begin position="1093"/>
        <end position="1119"/>
    </location>
</feature>
<evidence type="ECO:0000259" key="2">
    <source>
        <dbReference type="PROSITE" id="PS51886"/>
    </source>
</evidence>
<feature type="compositionally biased region" description="Polar residues" evidence="1">
    <location>
        <begin position="479"/>
        <end position="495"/>
    </location>
</feature>
<dbReference type="GeneID" id="12981489"/>
<feature type="region of interest" description="Disordered" evidence="1">
    <location>
        <begin position="811"/>
        <end position="882"/>
    </location>
</feature>